<dbReference type="Proteomes" id="UP001596166">
    <property type="component" value="Unassembled WGS sequence"/>
</dbReference>
<organism evidence="1 2">
    <name type="scientific">Azospirillum himalayense</name>
    <dbReference type="NCBI Taxonomy" id="654847"/>
    <lineage>
        <taxon>Bacteria</taxon>
        <taxon>Pseudomonadati</taxon>
        <taxon>Pseudomonadota</taxon>
        <taxon>Alphaproteobacteria</taxon>
        <taxon>Rhodospirillales</taxon>
        <taxon>Azospirillaceae</taxon>
        <taxon>Azospirillum</taxon>
    </lineage>
</organism>
<comment type="caution">
    <text evidence="1">The sequence shown here is derived from an EMBL/GenBank/DDBJ whole genome shotgun (WGS) entry which is preliminary data.</text>
</comment>
<accession>A0ABW0G3F1</accession>
<protein>
    <submittedName>
        <fullName evidence="1">Uncharacterized protein</fullName>
    </submittedName>
</protein>
<name>A0ABW0G3F1_9PROT</name>
<dbReference type="EMBL" id="JBHSLC010000017">
    <property type="protein sequence ID" value="MFC5355627.1"/>
    <property type="molecule type" value="Genomic_DNA"/>
</dbReference>
<proteinExistence type="predicted"/>
<keyword evidence="2" id="KW-1185">Reference proteome</keyword>
<sequence>MVVLQLPEAVGVALDQGGTPSLIGDQVPAVAVVQAVPGTDLDAPTVFWLNNFEYCADDAVLAVLRPHIAPVGQKPCALGLNSAVTTMLDDRHDATVSAIERMRSWALPSF</sequence>
<evidence type="ECO:0000313" key="1">
    <source>
        <dbReference type="EMBL" id="MFC5355627.1"/>
    </source>
</evidence>
<reference evidence="2" key="1">
    <citation type="journal article" date="2019" name="Int. J. Syst. Evol. Microbiol.">
        <title>The Global Catalogue of Microorganisms (GCM) 10K type strain sequencing project: providing services to taxonomists for standard genome sequencing and annotation.</title>
        <authorList>
            <consortium name="The Broad Institute Genomics Platform"/>
            <consortium name="The Broad Institute Genome Sequencing Center for Infectious Disease"/>
            <person name="Wu L."/>
            <person name="Ma J."/>
        </authorList>
    </citation>
    <scope>NUCLEOTIDE SEQUENCE [LARGE SCALE GENOMIC DNA]</scope>
    <source>
        <strain evidence="2">CCUG 58760</strain>
    </source>
</reference>
<evidence type="ECO:0000313" key="2">
    <source>
        <dbReference type="Proteomes" id="UP001596166"/>
    </source>
</evidence>
<gene>
    <name evidence="1" type="ORF">ACFPMG_11475</name>
</gene>